<dbReference type="InterPro" id="IPR054113">
    <property type="entry name" value="ORC6_cyclin-like_2nd"/>
</dbReference>
<proteinExistence type="inferred from homology"/>
<evidence type="ECO:0000259" key="10">
    <source>
        <dbReference type="Pfam" id="PF21913"/>
    </source>
</evidence>
<protein>
    <recommendedName>
        <fullName evidence="8">Origin of replication complex subunit 6</fullName>
    </recommendedName>
</protein>
<evidence type="ECO:0000256" key="2">
    <source>
        <dbReference type="ARBA" id="ARBA00010840"/>
    </source>
</evidence>
<comment type="function">
    <text evidence="6">Component of the origin recognition complex (ORC) that binds origins of replication. DNA-binding is ATP-dependent. The specific DNA sequences that define origins of replication have not been identified yet. ORC is required to assemble the pre-replication complex necessary to initiate DNA replication.</text>
</comment>
<evidence type="ECO:0000256" key="5">
    <source>
        <dbReference type="ARBA" id="ARBA00023242"/>
    </source>
</evidence>
<dbReference type="InterPro" id="IPR020529">
    <property type="entry name" value="ORC6_met/pln"/>
</dbReference>
<gene>
    <name evidence="11" type="ORF">ZIOFF_056988</name>
</gene>
<dbReference type="InterPro" id="IPR008721">
    <property type="entry name" value="ORC6_cyclin_first"/>
</dbReference>
<name>A0A8J5FHB2_ZINOF</name>
<keyword evidence="3" id="KW-0235">DNA replication</keyword>
<dbReference type="EMBL" id="JACMSC010000015">
    <property type="protein sequence ID" value="KAG6488229.1"/>
    <property type="molecule type" value="Genomic_DNA"/>
</dbReference>
<feature type="domain" description="ORC6 second cyclin-like" evidence="10">
    <location>
        <begin position="127"/>
        <end position="216"/>
    </location>
</feature>
<dbReference type="GO" id="GO:0005664">
    <property type="term" value="C:nuclear origin of replication recognition complex"/>
    <property type="evidence" value="ECO:0007669"/>
    <property type="project" value="InterPro"/>
</dbReference>
<evidence type="ECO:0000313" key="11">
    <source>
        <dbReference type="EMBL" id="KAG6488229.1"/>
    </source>
</evidence>
<dbReference type="PANTHER" id="PTHR13394">
    <property type="entry name" value="ORIGIN RECOGNITION COMPLEX SUBUNIT 6"/>
    <property type="match status" value="1"/>
</dbReference>
<evidence type="ECO:0000256" key="6">
    <source>
        <dbReference type="ARBA" id="ARBA00057448"/>
    </source>
</evidence>
<evidence type="ECO:0000256" key="8">
    <source>
        <dbReference type="ARBA" id="ARBA00073321"/>
    </source>
</evidence>
<keyword evidence="4" id="KW-0238">DNA-binding</keyword>
<dbReference type="FunFam" id="1.10.472.10:FF:000062">
    <property type="entry name" value="Origin recognition complex subunit 6"/>
    <property type="match status" value="1"/>
</dbReference>
<dbReference type="CDD" id="cd11583">
    <property type="entry name" value="Orc6_mid"/>
    <property type="match status" value="1"/>
</dbReference>
<evidence type="ECO:0000256" key="1">
    <source>
        <dbReference type="ARBA" id="ARBA00004123"/>
    </source>
</evidence>
<evidence type="ECO:0000256" key="3">
    <source>
        <dbReference type="ARBA" id="ARBA00022705"/>
    </source>
</evidence>
<evidence type="ECO:0000259" key="9">
    <source>
        <dbReference type="Pfam" id="PF05460"/>
    </source>
</evidence>
<evidence type="ECO:0000256" key="4">
    <source>
        <dbReference type="ARBA" id="ARBA00023125"/>
    </source>
</evidence>
<dbReference type="Pfam" id="PF21913">
    <property type="entry name" value="ORC6_2nd"/>
    <property type="match status" value="1"/>
</dbReference>
<dbReference type="Pfam" id="PF05460">
    <property type="entry name" value="ORC6"/>
    <property type="match status" value="1"/>
</dbReference>
<dbReference type="AlphaFoldDB" id="A0A8J5FHB2"/>
<dbReference type="PANTHER" id="PTHR13394:SF0">
    <property type="entry name" value="ORIGIN RECOGNITION COMPLEX SUBUNIT 6"/>
    <property type="match status" value="1"/>
</dbReference>
<feature type="domain" description="ORC6 first cyclin-like" evidence="9">
    <location>
        <begin position="37"/>
        <end position="122"/>
    </location>
</feature>
<dbReference type="GO" id="GO:0006270">
    <property type="term" value="P:DNA replication initiation"/>
    <property type="evidence" value="ECO:0007669"/>
    <property type="project" value="TreeGrafter"/>
</dbReference>
<comment type="subunit">
    <text evidence="7">Component of the origin recognition complex (ORC) composed of at least ORC1, ORC2, ORC3, ORC4, ORC5 and ORC6. ORC is regulated in a cell-cycle and development dependent manner. It is sequentially assembled at the exit from anaphase of mitosis and disassembled as cells enter S phase.</text>
</comment>
<sequence>MPSRHSSPPNHSHTLFLPSKSRSLSRFFSPRVAMDFSAIASRLRLSGSKTLIRKAKELRRLSDVQFDSSITGVGEVAKAIIFLELAASRFDVVFDRQAAIKMSGMSEKAYMRSLNSMQNGIGFRPSLDVRQLGVQFGCVRLIPFVQKGLSLYKDRYVAAMPPSRRSTTDFNRPVFTAVAFYLCAKRHKLKVDKLRLIELCGTSQSEFSTVSTCMSDLCFDVFAISKEKKDIKLVKSHRELFDALPRKRRLDNHCDAPSHDSSEHDVGLAFILT</sequence>
<reference evidence="11 12" key="1">
    <citation type="submission" date="2020-08" db="EMBL/GenBank/DDBJ databases">
        <title>Plant Genome Project.</title>
        <authorList>
            <person name="Zhang R.-G."/>
        </authorList>
    </citation>
    <scope>NUCLEOTIDE SEQUENCE [LARGE SCALE GENOMIC DNA]</scope>
    <source>
        <tissue evidence="11">Rhizome</tissue>
    </source>
</reference>
<accession>A0A8J5FHB2</accession>
<keyword evidence="12" id="KW-1185">Reference proteome</keyword>
<dbReference type="Gene3D" id="1.10.472.10">
    <property type="entry name" value="Cyclin-like"/>
    <property type="match status" value="1"/>
</dbReference>
<comment type="similarity">
    <text evidence="2">Belongs to the ORC6 family.</text>
</comment>
<comment type="subcellular location">
    <subcellularLocation>
        <location evidence="1">Nucleus</location>
    </subcellularLocation>
</comment>
<comment type="caution">
    <text evidence="11">The sequence shown here is derived from an EMBL/GenBank/DDBJ whole genome shotgun (WGS) entry which is preliminary data.</text>
</comment>
<dbReference type="Proteomes" id="UP000734854">
    <property type="component" value="Unassembled WGS sequence"/>
</dbReference>
<keyword evidence="5" id="KW-0539">Nucleus</keyword>
<dbReference type="GO" id="GO:0003677">
    <property type="term" value="F:DNA binding"/>
    <property type="evidence" value="ECO:0007669"/>
    <property type="project" value="UniProtKB-KW"/>
</dbReference>
<evidence type="ECO:0000313" key="12">
    <source>
        <dbReference type="Proteomes" id="UP000734854"/>
    </source>
</evidence>
<evidence type="ECO:0000256" key="7">
    <source>
        <dbReference type="ARBA" id="ARBA00064320"/>
    </source>
</evidence>
<organism evidence="11 12">
    <name type="scientific">Zingiber officinale</name>
    <name type="common">Ginger</name>
    <name type="synonym">Amomum zingiber</name>
    <dbReference type="NCBI Taxonomy" id="94328"/>
    <lineage>
        <taxon>Eukaryota</taxon>
        <taxon>Viridiplantae</taxon>
        <taxon>Streptophyta</taxon>
        <taxon>Embryophyta</taxon>
        <taxon>Tracheophyta</taxon>
        <taxon>Spermatophyta</taxon>
        <taxon>Magnoliopsida</taxon>
        <taxon>Liliopsida</taxon>
        <taxon>Zingiberales</taxon>
        <taxon>Zingiberaceae</taxon>
        <taxon>Zingiber</taxon>
    </lineage>
</organism>